<accession>J9GJD6</accession>
<protein>
    <submittedName>
        <fullName evidence="1">Uncharacterized protein</fullName>
    </submittedName>
</protein>
<dbReference type="EMBL" id="AMCI01003690">
    <property type="protein sequence ID" value="EJW99694.1"/>
    <property type="molecule type" value="Genomic_DNA"/>
</dbReference>
<name>J9GJD6_9ZZZZ</name>
<organism evidence="1">
    <name type="scientific">gut metagenome</name>
    <dbReference type="NCBI Taxonomy" id="749906"/>
    <lineage>
        <taxon>unclassified sequences</taxon>
        <taxon>metagenomes</taxon>
        <taxon>organismal metagenomes</taxon>
    </lineage>
</organism>
<evidence type="ECO:0000313" key="1">
    <source>
        <dbReference type="EMBL" id="EJW99694.1"/>
    </source>
</evidence>
<proteinExistence type="predicted"/>
<comment type="caution">
    <text evidence="1">The sequence shown here is derived from an EMBL/GenBank/DDBJ whole genome shotgun (WGS) entry which is preliminary data.</text>
</comment>
<dbReference type="AlphaFoldDB" id="J9GJD6"/>
<sequence>MQLRLALHTDVQLNMHYEKLDLGLAMLEPYLNRICMSRLALEAFKGLLPSFQEAQYSDL</sequence>
<reference evidence="1" key="1">
    <citation type="journal article" date="2012" name="PLoS ONE">
        <title>Gene sets for utilization of primary and secondary nutrition supplies in the distal gut of endangered iberian lynx.</title>
        <authorList>
            <person name="Alcaide M."/>
            <person name="Messina E."/>
            <person name="Richter M."/>
            <person name="Bargiela R."/>
            <person name="Peplies J."/>
            <person name="Huws S.A."/>
            <person name="Newbold C.J."/>
            <person name="Golyshin P.N."/>
            <person name="Simon M.A."/>
            <person name="Lopez G."/>
            <person name="Yakimov M.M."/>
            <person name="Ferrer M."/>
        </authorList>
    </citation>
    <scope>NUCLEOTIDE SEQUENCE</scope>
</reference>
<gene>
    <name evidence="1" type="ORF">EVA_12199</name>
</gene>